<comment type="similarity">
    <text evidence="1">Belongs to the sigma-70 factor family. ECF subfamily.</text>
</comment>
<dbReference type="Proteomes" id="UP000282311">
    <property type="component" value="Unassembled WGS sequence"/>
</dbReference>
<evidence type="ECO:0000256" key="5">
    <source>
        <dbReference type="ARBA" id="ARBA00023163"/>
    </source>
</evidence>
<dbReference type="InterPro" id="IPR039425">
    <property type="entry name" value="RNA_pol_sigma-70-like"/>
</dbReference>
<dbReference type="SUPFAM" id="SSF88946">
    <property type="entry name" value="Sigma2 domain of RNA polymerase sigma factors"/>
    <property type="match status" value="1"/>
</dbReference>
<dbReference type="Gene3D" id="1.10.1740.10">
    <property type="match status" value="1"/>
</dbReference>
<keyword evidence="3" id="KW-0731">Sigma factor</keyword>
<evidence type="ECO:0000256" key="2">
    <source>
        <dbReference type="ARBA" id="ARBA00023015"/>
    </source>
</evidence>
<keyword evidence="5" id="KW-0804">Transcription</keyword>
<reference evidence="8 9" key="1">
    <citation type="journal article" date="2007" name="Int. J. Syst. Evol. Microbiol.">
        <title>Paenibacillus ginsengarvi sp. nov., isolated from soil from ginseng cultivation.</title>
        <authorList>
            <person name="Yoon M.H."/>
            <person name="Ten L.N."/>
            <person name="Im W.T."/>
        </authorList>
    </citation>
    <scope>NUCLEOTIDE SEQUENCE [LARGE SCALE GENOMIC DNA]</scope>
    <source>
        <strain evidence="8 9">KCTC 13059</strain>
    </source>
</reference>
<evidence type="ECO:0000256" key="4">
    <source>
        <dbReference type="ARBA" id="ARBA00023125"/>
    </source>
</evidence>
<keyword evidence="9" id="KW-1185">Reference proteome</keyword>
<dbReference type="Pfam" id="PF08281">
    <property type="entry name" value="Sigma70_r4_2"/>
    <property type="match status" value="1"/>
</dbReference>
<dbReference type="PANTHER" id="PTHR43133:SF8">
    <property type="entry name" value="RNA POLYMERASE SIGMA FACTOR HI_1459-RELATED"/>
    <property type="match status" value="1"/>
</dbReference>
<dbReference type="InterPro" id="IPR013325">
    <property type="entry name" value="RNA_pol_sigma_r2"/>
</dbReference>
<dbReference type="InterPro" id="IPR013324">
    <property type="entry name" value="RNA_pol_sigma_r3/r4-like"/>
</dbReference>
<evidence type="ECO:0000256" key="3">
    <source>
        <dbReference type="ARBA" id="ARBA00023082"/>
    </source>
</evidence>
<evidence type="ECO:0000256" key="1">
    <source>
        <dbReference type="ARBA" id="ARBA00010641"/>
    </source>
</evidence>
<name>A0A3B0CKC3_9BACL</name>
<dbReference type="InterPro" id="IPR007627">
    <property type="entry name" value="RNA_pol_sigma70_r2"/>
</dbReference>
<sequence>MDIEELDDLIKKHGGALYGFCHRLAGNKADTDDLYQETFLKAMELRHRMNSSLNPKAFLLAIAARLRKNSRRKWAWRQRIAPTAELNDASNRASLAASEFSPEEAILSGELRGTIQAAAATLDDKLKVPLYMHYTADLSIDEIAEALGIPPGTVKSRLYKARKAIKSILEAEPL</sequence>
<dbReference type="Pfam" id="PF04542">
    <property type="entry name" value="Sigma70_r2"/>
    <property type="match status" value="1"/>
</dbReference>
<proteinExistence type="inferred from homology"/>
<comment type="caution">
    <text evidence="8">The sequence shown here is derived from an EMBL/GenBank/DDBJ whole genome shotgun (WGS) entry which is preliminary data.</text>
</comment>
<evidence type="ECO:0000313" key="9">
    <source>
        <dbReference type="Proteomes" id="UP000282311"/>
    </source>
</evidence>
<dbReference type="InterPro" id="IPR036388">
    <property type="entry name" value="WH-like_DNA-bd_sf"/>
</dbReference>
<gene>
    <name evidence="8" type="ORF">D7M11_07030</name>
</gene>
<organism evidence="8 9">
    <name type="scientific">Paenibacillus ginsengarvi</name>
    <dbReference type="NCBI Taxonomy" id="400777"/>
    <lineage>
        <taxon>Bacteria</taxon>
        <taxon>Bacillati</taxon>
        <taxon>Bacillota</taxon>
        <taxon>Bacilli</taxon>
        <taxon>Bacillales</taxon>
        <taxon>Paenibacillaceae</taxon>
        <taxon>Paenibacillus</taxon>
    </lineage>
</organism>
<dbReference type="Gene3D" id="1.10.10.10">
    <property type="entry name" value="Winged helix-like DNA-binding domain superfamily/Winged helix DNA-binding domain"/>
    <property type="match status" value="1"/>
</dbReference>
<evidence type="ECO:0000259" key="6">
    <source>
        <dbReference type="Pfam" id="PF04542"/>
    </source>
</evidence>
<evidence type="ECO:0000313" key="8">
    <source>
        <dbReference type="EMBL" id="RKN85440.1"/>
    </source>
</evidence>
<dbReference type="GO" id="GO:0006352">
    <property type="term" value="P:DNA-templated transcription initiation"/>
    <property type="evidence" value="ECO:0007669"/>
    <property type="project" value="InterPro"/>
</dbReference>
<accession>A0A3B0CKC3</accession>
<dbReference type="CDD" id="cd06171">
    <property type="entry name" value="Sigma70_r4"/>
    <property type="match status" value="1"/>
</dbReference>
<dbReference type="InterPro" id="IPR014284">
    <property type="entry name" value="RNA_pol_sigma-70_dom"/>
</dbReference>
<evidence type="ECO:0000259" key="7">
    <source>
        <dbReference type="Pfam" id="PF08281"/>
    </source>
</evidence>
<feature type="domain" description="RNA polymerase sigma factor 70 region 4 type 2" evidence="7">
    <location>
        <begin position="114"/>
        <end position="165"/>
    </location>
</feature>
<dbReference type="NCBIfam" id="TIGR02937">
    <property type="entry name" value="sigma70-ECF"/>
    <property type="match status" value="1"/>
</dbReference>
<dbReference type="OrthoDB" id="9794508at2"/>
<protein>
    <submittedName>
        <fullName evidence="8">RNA polymerase sigma factor</fullName>
    </submittedName>
</protein>
<dbReference type="InterPro" id="IPR013249">
    <property type="entry name" value="RNA_pol_sigma70_r4_t2"/>
</dbReference>
<dbReference type="EMBL" id="RBAH01000004">
    <property type="protein sequence ID" value="RKN85440.1"/>
    <property type="molecule type" value="Genomic_DNA"/>
</dbReference>
<dbReference type="AlphaFoldDB" id="A0A3B0CKC3"/>
<dbReference type="GO" id="GO:0003677">
    <property type="term" value="F:DNA binding"/>
    <property type="evidence" value="ECO:0007669"/>
    <property type="project" value="UniProtKB-KW"/>
</dbReference>
<dbReference type="SUPFAM" id="SSF88659">
    <property type="entry name" value="Sigma3 and sigma4 domains of RNA polymerase sigma factors"/>
    <property type="match status" value="1"/>
</dbReference>
<dbReference type="RefSeq" id="WP_120746463.1">
    <property type="nucleotide sequence ID" value="NZ_RBAH01000004.1"/>
</dbReference>
<feature type="domain" description="RNA polymerase sigma-70 region 2" evidence="6">
    <location>
        <begin position="9"/>
        <end position="76"/>
    </location>
</feature>
<dbReference type="GO" id="GO:0016987">
    <property type="term" value="F:sigma factor activity"/>
    <property type="evidence" value="ECO:0007669"/>
    <property type="project" value="UniProtKB-KW"/>
</dbReference>
<dbReference type="PANTHER" id="PTHR43133">
    <property type="entry name" value="RNA POLYMERASE ECF-TYPE SIGMA FACTO"/>
    <property type="match status" value="1"/>
</dbReference>
<keyword evidence="2" id="KW-0805">Transcription regulation</keyword>
<keyword evidence="4" id="KW-0238">DNA-binding</keyword>